<dbReference type="OrthoDB" id="9762324at2"/>
<dbReference type="GO" id="GO:0005737">
    <property type="term" value="C:cytoplasm"/>
    <property type="evidence" value="ECO:0007669"/>
    <property type="project" value="TreeGrafter"/>
</dbReference>
<protein>
    <recommendedName>
        <fullName evidence="4">Sulfatase N-terminal domain-containing protein</fullName>
    </recommendedName>
</protein>
<comment type="caution">
    <text evidence="5">The sequence shown here is derived from an EMBL/GenBank/DDBJ whole genome shotgun (WGS) entry which is preliminary data.</text>
</comment>
<evidence type="ECO:0000313" key="5">
    <source>
        <dbReference type="EMBL" id="TBL69284.1"/>
    </source>
</evidence>
<evidence type="ECO:0000313" key="6">
    <source>
        <dbReference type="Proteomes" id="UP000293142"/>
    </source>
</evidence>
<feature type="domain" description="Sulfatase N-terminal" evidence="4">
    <location>
        <begin position="24"/>
        <end position="304"/>
    </location>
</feature>
<comment type="similarity">
    <text evidence="1">Belongs to the sulfatase family.</text>
</comment>
<dbReference type="PROSITE" id="PS00523">
    <property type="entry name" value="SULFATASE_1"/>
    <property type="match status" value="1"/>
</dbReference>
<dbReference type="Pfam" id="PF00884">
    <property type="entry name" value="Sulfatase"/>
    <property type="match status" value="1"/>
</dbReference>
<dbReference type="InterPro" id="IPR024607">
    <property type="entry name" value="Sulfatase_CS"/>
</dbReference>
<dbReference type="SUPFAM" id="SSF53649">
    <property type="entry name" value="Alkaline phosphatase-like"/>
    <property type="match status" value="1"/>
</dbReference>
<keyword evidence="2" id="KW-0479">Metal-binding</keyword>
<dbReference type="InterPro" id="IPR017850">
    <property type="entry name" value="Alkaline_phosphatase_core_sf"/>
</dbReference>
<dbReference type="InterPro" id="IPR000917">
    <property type="entry name" value="Sulfatase_N"/>
</dbReference>
<reference evidence="5 6" key="1">
    <citation type="submission" date="2019-02" db="EMBL/GenBank/DDBJ databases">
        <title>Paenibacillus sp. nov., isolated from surface-sterilized tissue of Thalictrum simplex L.</title>
        <authorList>
            <person name="Tuo L."/>
        </authorList>
    </citation>
    <scope>NUCLEOTIDE SEQUENCE [LARGE SCALE GENOMIC DNA]</scope>
    <source>
        <strain evidence="5 6">N2SHLJ1</strain>
    </source>
</reference>
<name>A0A4Q9DFU8_9BACL</name>
<dbReference type="GO" id="GO:0046872">
    <property type="term" value="F:metal ion binding"/>
    <property type="evidence" value="ECO:0007669"/>
    <property type="project" value="UniProtKB-KW"/>
</dbReference>
<dbReference type="EMBL" id="SIRE01000039">
    <property type="protein sequence ID" value="TBL69284.1"/>
    <property type="molecule type" value="Genomic_DNA"/>
</dbReference>
<dbReference type="Gene3D" id="3.40.720.10">
    <property type="entry name" value="Alkaline Phosphatase, subunit A"/>
    <property type="match status" value="1"/>
</dbReference>
<dbReference type="Proteomes" id="UP000293142">
    <property type="component" value="Unassembled WGS sequence"/>
</dbReference>
<evidence type="ECO:0000256" key="2">
    <source>
        <dbReference type="ARBA" id="ARBA00022723"/>
    </source>
</evidence>
<evidence type="ECO:0000256" key="3">
    <source>
        <dbReference type="ARBA" id="ARBA00022801"/>
    </source>
</evidence>
<dbReference type="CDD" id="cd16027">
    <property type="entry name" value="SGSH"/>
    <property type="match status" value="1"/>
</dbReference>
<evidence type="ECO:0000256" key="1">
    <source>
        <dbReference type="ARBA" id="ARBA00008779"/>
    </source>
</evidence>
<accession>A0A4Q9DFU8</accession>
<keyword evidence="3" id="KW-0378">Hydrolase</keyword>
<organism evidence="5 6">
    <name type="scientific">Paenibacillus thalictri</name>
    <dbReference type="NCBI Taxonomy" id="2527873"/>
    <lineage>
        <taxon>Bacteria</taxon>
        <taxon>Bacillati</taxon>
        <taxon>Bacillota</taxon>
        <taxon>Bacilli</taxon>
        <taxon>Bacillales</taxon>
        <taxon>Paenibacillaceae</taxon>
        <taxon>Paenibacillus</taxon>
    </lineage>
</organism>
<dbReference type="PANTHER" id="PTHR45953:SF1">
    <property type="entry name" value="IDURONATE 2-SULFATASE"/>
    <property type="match status" value="1"/>
</dbReference>
<dbReference type="PANTHER" id="PTHR45953">
    <property type="entry name" value="IDURONATE 2-SULFATASE"/>
    <property type="match status" value="1"/>
</dbReference>
<proteinExistence type="inferred from homology"/>
<keyword evidence="6" id="KW-1185">Reference proteome</keyword>
<sequence length="447" mass="50302">MMRQRSNLPVLGCKPVCKRRFPMNIVYLHTHDTGRYIQPYGFAVPTPNLMQLAGEGLLFRHAYCAGPTCSPSRAALLTGMAAHSAGMLGLAHRGAQMDDYSRHLASFLSRNGYNTALSGIQHEAPEAEMIGYDNILGNPDFDMSVFDFDSVGWDLHNAKAAAEYIQEKKSKPFFLSFGMFNTHLNFPQADPEINPAYLMPPPLFHDNRANREQWAAYLTSAKAADQCIGIVLEAIKDANIEDETLVIYTTDHGLPFPRMKCSLFDTGIGVSLIIRTPQRHGKGEAVDALVSHMDLFPTICELAGLSKPDWLQGHSLLPILEKKADSVREAVFAEINHHVEYEPMRCVRTERYKYIRNYGETAYLMPNVDASEYRSFVGEHGFFHGEKPQEMLFDLYLDPMEKVNLAHEDKYRETKLQMEQKLGNWMQATGDPLLSGAVPIRRIPQSG</sequence>
<dbReference type="GO" id="GO:0008484">
    <property type="term" value="F:sulfuric ester hydrolase activity"/>
    <property type="evidence" value="ECO:0007669"/>
    <property type="project" value="TreeGrafter"/>
</dbReference>
<dbReference type="AlphaFoldDB" id="A0A4Q9DFU8"/>
<evidence type="ECO:0000259" key="4">
    <source>
        <dbReference type="Pfam" id="PF00884"/>
    </source>
</evidence>
<gene>
    <name evidence="5" type="ORF">EYB31_36090</name>
</gene>